<feature type="signal peptide" evidence="2">
    <location>
        <begin position="1"/>
        <end position="24"/>
    </location>
</feature>
<proteinExistence type="predicted"/>
<feature type="compositionally biased region" description="Low complexity" evidence="1">
    <location>
        <begin position="68"/>
        <end position="83"/>
    </location>
</feature>
<evidence type="ECO:0000313" key="4">
    <source>
        <dbReference type="Proteomes" id="UP000623958"/>
    </source>
</evidence>
<evidence type="ECO:0000256" key="1">
    <source>
        <dbReference type="SAM" id="MobiDB-lite"/>
    </source>
</evidence>
<reference evidence="3" key="2">
    <citation type="submission" date="2020-09" db="EMBL/GenBank/DDBJ databases">
        <authorList>
            <person name="Sun Q."/>
            <person name="Ohkuma M."/>
        </authorList>
    </citation>
    <scope>NUCLEOTIDE SEQUENCE</scope>
    <source>
        <strain evidence="3">JCM 13306</strain>
    </source>
</reference>
<evidence type="ECO:0000313" key="3">
    <source>
        <dbReference type="EMBL" id="GHH59856.1"/>
    </source>
</evidence>
<protein>
    <recommendedName>
        <fullName evidence="5">DUF3613 domain-containing protein</fullName>
    </recommendedName>
</protein>
<dbReference type="RefSeq" id="WP_434027598.1">
    <property type="nucleotide sequence ID" value="NZ_BNBA01000040.1"/>
</dbReference>
<reference evidence="3" key="1">
    <citation type="journal article" date="2014" name="Int. J. Syst. Evol. Microbiol.">
        <title>Complete genome sequence of Corynebacterium casei LMG S-19264T (=DSM 44701T), isolated from a smear-ripened cheese.</title>
        <authorList>
            <consortium name="US DOE Joint Genome Institute (JGI-PGF)"/>
            <person name="Walter F."/>
            <person name="Albersmeier A."/>
            <person name="Kalinowski J."/>
            <person name="Ruckert C."/>
        </authorList>
    </citation>
    <scope>NUCLEOTIDE SEQUENCE</scope>
    <source>
        <strain evidence="3">JCM 13306</strain>
    </source>
</reference>
<keyword evidence="4" id="KW-1185">Reference proteome</keyword>
<dbReference type="InterPro" id="IPR022053">
    <property type="entry name" value="DUF3613"/>
</dbReference>
<keyword evidence="2" id="KW-0732">Signal</keyword>
<name>A0A919FBS6_9XANT</name>
<comment type="caution">
    <text evidence="3">The sequence shown here is derived from an EMBL/GenBank/DDBJ whole genome shotgun (WGS) entry which is preliminary data.</text>
</comment>
<feature type="region of interest" description="Disordered" evidence="1">
    <location>
        <begin position="29"/>
        <end position="89"/>
    </location>
</feature>
<organism evidence="3 4">
    <name type="scientific">Xanthomonas boreopolis</name>
    <dbReference type="NCBI Taxonomy" id="86183"/>
    <lineage>
        <taxon>Bacteria</taxon>
        <taxon>Pseudomonadati</taxon>
        <taxon>Pseudomonadota</taxon>
        <taxon>Gammaproteobacteria</taxon>
        <taxon>Lysobacterales</taxon>
        <taxon>Lysobacteraceae</taxon>
        <taxon>Xanthomonas</taxon>
    </lineage>
</organism>
<feature type="compositionally biased region" description="Low complexity" evidence="1">
    <location>
        <begin position="29"/>
        <end position="51"/>
    </location>
</feature>
<dbReference type="EMBL" id="BNBA01000040">
    <property type="protein sequence ID" value="GHH59856.1"/>
    <property type="molecule type" value="Genomic_DNA"/>
</dbReference>
<accession>A0A919FBS6</accession>
<sequence>MTAPNSWRLPIAVILALFACGAGAQQQQRRLTDTLPETPATAAATTTTEPLRAPDAGPATPLPPQTSPFADAAPPAPVAASTHPARHEIGDATRALLRLQAEGTYAGRSLPILGDQASRSYKRYLDSFDYPIPERFEQTVRDNNQTQ</sequence>
<evidence type="ECO:0000256" key="2">
    <source>
        <dbReference type="SAM" id="SignalP"/>
    </source>
</evidence>
<dbReference type="Pfam" id="PF12266">
    <property type="entry name" value="DUF3613"/>
    <property type="match status" value="1"/>
</dbReference>
<dbReference type="AlphaFoldDB" id="A0A919FBS6"/>
<feature type="chain" id="PRO_5037932442" description="DUF3613 domain-containing protein" evidence="2">
    <location>
        <begin position="25"/>
        <end position="147"/>
    </location>
</feature>
<gene>
    <name evidence="3" type="ORF">GCM10009090_34480</name>
</gene>
<dbReference type="Proteomes" id="UP000623958">
    <property type="component" value="Unassembled WGS sequence"/>
</dbReference>
<evidence type="ECO:0008006" key="5">
    <source>
        <dbReference type="Google" id="ProtNLM"/>
    </source>
</evidence>